<evidence type="ECO:0000256" key="12">
    <source>
        <dbReference type="PROSITE-ProRule" id="PRU00146"/>
    </source>
</evidence>
<dbReference type="Gene3D" id="3.30.40.10">
    <property type="entry name" value="Zinc/RING finger domain, C3HC4 (zinc finger)"/>
    <property type="match status" value="1"/>
</dbReference>
<evidence type="ECO:0000256" key="5">
    <source>
        <dbReference type="ARBA" id="ARBA00022737"/>
    </source>
</evidence>
<comment type="subcellular location">
    <subcellularLocation>
        <location evidence="1">Nucleus</location>
    </subcellularLocation>
</comment>
<dbReference type="CDD" id="cd21085">
    <property type="entry name" value="WH_NTD_PHF10"/>
    <property type="match status" value="1"/>
</dbReference>
<keyword evidence="8" id="KW-0524">Neurogenesis</keyword>
<feature type="region of interest" description="Disordered" evidence="13">
    <location>
        <begin position="595"/>
        <end position="663"/>
    </location>
</feature>
<evidence type="ECO:0000256" key="8">
    <source>
        <dbReference type="ARBA" id="ARBA00022902"/>
    </source>
</evidence>
<dbReference type="GO" id="GO:0071564">
    <property type="term" value="C:npBAF complex"/>
    <property type="evidence" value="ECO:0007669"/>
    <property type="project" value="InterPro"/>
</dbReference>
<evidence type="ECO:0000256" key="11">
    <source>
        <dbReference type="ARBA" id="ARBA00023242"/>
    </source>
</evidence>
<feature type="compositionally biased region" description="Basic residues" evidence="13">
    <location>
        <begin position="926"/>
        <end position="946"/>
    </location>
</feature>
<organism evidence="15">
    <name type="scientific">Arion vulgaris</name>
    <dbReference type="NCBI Taxonomy" id="1028688"/>
    <lineage>
        <taxon>Eukaryota</taxon>
        <taxon>Metazoa</taxon>
        <taxon>Spiralia</taxon>
        <taxon>Lophotrochozoa</taxon>
        <taxon>Mollusca</taxon>
        <taxon>Gastropoda</taxon>
        <taxon>Heterobranchia</taxon>
        <taxon>Euthyneura</taxon>
        <taxon>Panpulmonata</taxon>
        <taxon>Eupulmonata</taxon>
        <taxon>Stylommatophora</taxon>
        <taxon>Helicina</taxon>
        <taxon>Arionoidea</taxon>
        <taxon>Arionidae</taxon>
        <taxon>Arion</taxon>
    </lineage>
</organism>
<dbReference type="PROSITE" id="PS01359">
    <property type="entry name" value="ZF_PHD_1"/>
    <property type="match status" value="1"/>
</dbReference>
<dbReference type="SUPFAM" id="SSF57903">
    <property type="entry name" value="FYVE/PHD zinc finger"/>
    <property type="match status" value="2"/>
</dbReference>
<feature type="compositionally biased region" description="Basic and acidic residues" evidence="13">
    <location>
        <begin position="1028"/>
        <end position="1037"/>
    </location>
</feature>
<evidence type="ECO:0000256" key="7">
    <source>
        <dbReference type="ARBA" id="ARBA00022833"/>
    </source>
</evidence>
<feature type="region of interest" description="Disordered" evidence="13">
    <location>
        <begin position="339"/>
        <end position="367"/>
    </location>
</feature>
<accession>A0A0B7BFR4</accession>
<sequence length="1391" mass="155939">ASPVGEQSDEAQYSTLAEESDTHEIGQKLQNISGQDMTTDSDQGLDMLHHFGESQSSTSEFHHHAVKEGAPSVGSAFHVVSHPDDQKDRIIIDQSNSKLDEDGHLETTSGNCGGTSRSANGQHRDDSVHVGTLFSAHIVEQHSSLPENIGSNLVNESQHLQTLAVHVEDEDMLLGISDDKTAVEGMNINDPDADEKALLDEVENFNKESEDLQELSQPKLVTDFQFLKPSIHDNIAKDSSVVGSSVDNDVESELRKEHPFHKPEAVFNIDEETRMGLDQTPIDSVMIDSSFIYPTLPPKKLFHLDDTKDSEASDTETKMSGICETEDIRLRNTISIDDATKDSAASDSNAETPTPSRKQRRASRDGLGISMMEGLEAGERVFTADNLFEYQWPQDGGEWHLLQEQISEYLKVKSFKRKYPDLYRRTCDKEEKDFLRDKGVVTETQSDLGLTALRSDEVYDLMMKDYNNKYKEYISHLQEKQKKVIREKHKEYSSQAKLDKSKIETYSKKAVRSAAEFNASLMRDKKEERRAYFDLQTYTIHFPKSKFRTLPAQCTKVGAYPVALIPGQYQENYKKYSAEELMYFPLRTSLKDPPKVVKYVRNPPPGAKLPISDKQKTIANSDGEESNGSNKDDNEDNVEHTDKGENEFKENDNTQVESIEMTSPFKLEKKIKVGMKRKYIKSSPDRMKKTGKRSKEVELDKSEEKISQEGEEKGTSPESKKMPAKIHGLEKCRICKKRSTKEERKAGKLVKCAECGKIGHMGCLDLTEELVAVIKTYPWQCMECKTCVECLDPYDEDKMMFCDRCDRGYHTFCIGLQALPTGHWECKSCEGSLRLLERPKPNLTEGNLPERLKRVHQIITGSSPKVKDEPDVIGIAESGDIKSEDIKTPTVTLDEPELVSLECEEKEASSSEKDELTSSKTSTPRKVSHKRGKNRMIRKTKGKPTPKIKSAKEDRITGARQSRRLRIKVEVEEERRKKDDGKMLKRKKKNSKNAEEETEASSVIKDEAMEEGGNSDLKTGGGVVSDRTILDSNKEMVSEGVDDSFNMFDKNDSEDNNMEVTQTVVGEEISKTDVILTGNVELKVHVDTVTENMEEMSTTQGGTDLPVNKIQEMHLTAENCPESEIKSYDEKKTEPECSLKFPDSVGASRSQTTSQATSASVDSEQETLVPGVHSSLQEVEYNSSSSSQQSVQFETLTTTDPIPCAPSENLQSQTHLQALPQSTSSILPMEDVTKLQILPSSIVPPLEHLEEAQPGIQLSESIPVQDLHVELQRIDSQISKADLEVTQQSTASQPESTLTQSPFIPVTNTVANRDQLLQQDGQPLLDPIQSNTERIEALNTVHPATDLPAEESSVECKTDKDIDDGLTIDQRTLVMYHQLIRHLVMKGLCKE</sequence>
<feature type="domain" description="PHD-type" evidence="14">
    <location>
        <begin position="781"/>
        <end position="832"/>
    </location>
</feature>
<evidence type="ECO:0000256" key="3">
    <source>
        <dbReference type="ARBA" id="ARBA00016995"/>
    </source>
</evidence>
<keyword evidence="10" id="KW-0804">Transcription</keyword>
<feature type="region of interest" description="Disordered" evidence="13">
    <location>
        <begin position="1117"/>
        <end position="1208"/>
    </location>
</feature>
<keyword evidence="4" id="KW-0479">Metal-binding</keyword>
<feature type="compositionally biased region" description="Low complexity" evidence="13">
    <location>
        <begin position="1147"/>
        <end position="1160"/>
    </location>
</feature>
<dbReference type="PANTHER" id="PTHR45888:SF4">
    <property type="entry name" value="PHD FINGER PROTEIN 10"/>
    <property type="match status" value="1"/>
</dbReference>
<dbReference type="GO" id="GO:0007399">
    <property type="term" value="P:nervous system development"/>
    <property type="evidence" value="ECO:0007669"/>
    <property type="project" value="UniProtKB-KW"/>
</dbReference>
<evidence type="ECO:0000256" key="13">
    <source>
        <dbReference type="SAM" id="MobiDB-lite"/>
    </source>
</evidence>
<evidence type="ECO:0000313" key="15">
    <source>
        <dbReference type="EMBL" id="CEK90955.1"/>
    </source>
</evidence>
<feature type="compositionally biased region" description="Basic and acidic residues" evidence="13">
    <location>
        <begin position="683"/>
        <end position="722"/>
    </location>
</feature>
<evidence type="ECO:0000259" key="14">
    <source>
        <dbReference type="PROSITE" id="PS50016"/>
    </source>
</evidence>
<gene>
    <name evidence="15" type="primary">ORF180123</name>
</gene>
<dbReference type="CDD" id="cd15528">
    <property type="entry name" value="PHD1_PHF10"/>
    <property type="match status" value="1"/>
</dbReference>
<dbReference type="InterPro" id="IPR011011">
    <property type="entry name" value="Znf_FYVE_PHD"/>
</dbReference>
<dbReference type="InterPro" id="IPR038045">
    <property type="entry name" value="PHF10_PHD_finger_1"/>
</dbReference>
<keyword evidence="9" id="KW-0805">Transcription regulation</keyword>
<feature type="compositionally biased region" description="Basic and acidic residues" evidence="13">
    <location>
        <begin position="1123"/>
        <end position="1137"/>
    </location>
</feature>
<feature type="region of interest" description="Disordered" evidence="13">
    <location>
        <begin position="886"/>
        <end position="1056"/>
    </location>
</feature>
<feature type="compositionally biased region" description="Basic and acidic residues" evidence="13">
    <location>
        <begin position="637"/>
        <end position="652"/>
    </location>
</feature>
<dbReference type="InterPro" id="IPR001965">
    <property type="entry name" value="Znf_PHD"/>
</dbReference>
<feature type="region of interest" description="Disordered" evidence="13">
    <location>
        <begin position="95"/>
        <end position="125"/>
    </location>
</feature>
<evidence type="ECO:0000256" key="4">
    <source>
        <dbReference type="ARBA" id="ARBA00022723"/>
    </source>
</evidence>
<dbReference type="PROSITE" id="PS50016">
    <property type="entry name" value="ZF_PHD_2"/>
    <property type="match status" value="1"/>
</dbReference>
<proteinExistence type="inferred from homology"/>
<comment type="similarity">
    <text evidence="2">Belongs to the SAYP family.</text>
</comment>
<evidence type="ECO:0000256" key="10">
    <source>
        <dbReference type="ARBA" id="ARBA00023163"/>
    </source>
</evidence>
<dbReference type="PANTHER" id="PTHR45888">
    <property type="entry name" value="HL01030P-RELATED"/>
    <property type="match status" value="1"/>
</dbReference>
<dbReference type="SMART" id="SM00249">
    <property type="entry name" value="PHD"/>
    <property type="match status" value="2"/>
</dbReference>
<reference evidence="15" key="1">
    <citation type="submission" date="2014-12" db="EMBL/GenBank/DDBJ databases">
        <title>Insight into the proteome of Arion vulgaris.</title>
        <authorList>
            <person name="Aradska J."/>
            <person name="Bulat T."/>
            <person name="Smidak R."/>
            <person name="Sarate P."/>
            <person name="Gangsoo J."/>
            <person name="Sialana F."/>
            <person name="Bilban M."/>
            <person name="Lubec G."/>
        </authorList>
    </citation>
    <scope>NUCLEOTIDE SEQUENCE</scope>
    <source>
        <tissue evidence="15">Skin</tissue>
    </source>
</reference>
<dbReference type="GO" id="GO:0008270">
    <property type="term" value="F:zinc ion binding"/>
    <property type="evidence" value="ECO:0007669"/>
    <property type="project" value="UniProtKB-KW"/>
</dbReference>
<evidence type="ECO:0000256" key="6">
    <source>
        <dbReference type="ARBA" id="ARBA00022771"/>
    </source>
</evidence>
<feature type="compositionally biased region" description="Basic and acidic residues" evidence="13">
    <location>
        <begin position="906"/>
        <end position="917"/>
    </location>
</feature>
<feature type="compositionally biased region" description="Low complexity" evidence="13">
    <location>
        <begin position="1174"/>
        <end position="1192"/>
    </location>
</feature>
<evidence type="ECO:0000256" key="2">
    <source>
        <dbReference type="ARBA" id="ARBA00006097"/>
    </source>
</evidence>
<feature type="compositionally biased region" description="Basic and acidic residues" evidence="13">
    <location>
        <begin position="967"/>
        <end position="983"/>
    </location>
</feature>
<dbReference type="InterPro" id="IPR013083">
    <property type="entry name" value="Znf_RING/FYVE/PHD"/>
</dbReference>
<evidence type="ECO:0000256" key="1">
    <source>
        <dbReference type="ARBA" id="ARBA00004123"/>
    </source>
</evidence>
<dbReference type="Pfam" id="PF00628">
    <property type="entry name" value="PHD"/>
    <property type="match status" value="2"/>
</dbReference>
<feature type="non-terminal residue" evidence="15">
    <location>
        <position position="1"/>
    </location>
</feature>
<feature type="region of interest" description="Disordered" evidence="13">
    <location>
        <begin position="1"/>
        <end position="24"/>
    </location>
</feature>
<dbReference type="InterPro" id="IPR019787">
    <property type="entry name" value="Znf_PHD-finger"/>
</dbReference>
<keyword evidence="11" id="KW-0539">Nucleus</keyword>
<feature type="compositionally biased region" description="Acidic residues" evidence="13">
    <location>
        <begin position="894"/>
        <end position="905"/>
    </location>
</feature>
<name>A0A0B7BFR4_9EUPU</name>
<keyword evidence="6 12" id="KW-0863">Zinc-finger</keyword>
<dbReference type="CDD" id="cd15529">
    <property type="entry name" value="PHD2_PHF10"/>
    <property type="match status" value="1"/>
</dbReference>
<feature type="region of interest" description="Disordered" evidence="13">
    <location>
        <begin position="678"/>
        <end position="722"/>
    </location>
</feature>
<protein>
    <recommendedName>
        <fullName evidence="3">PHD finger protein 10</fullName>
    </recommendedName>
</protein>
<keyword evidence="5" id="KW-0677">Repeat</keyword>
<dbReference type="EMBL" id="HACG01044090">
    <property type="protein sequence ID" value="CEK90955.1"/>
    <property type="molecule type" value="Transcribed_RNA"/>
</dbReference>
<keyword evidence="7" id="KW-0862">Zinc</keyword>
<dbReference type="InterPro" id="IPR019786">
    <property type="entry name" value="Zinc_finger_PHD-type_CS"/>
</dbReference>
<feature type="compositionally biased region" description="Polar residues" evidence="13">
    <location>
        <begin position="106"/>
        <end position="121"/>
    </location>
</feature>
<evidence type="ECO:0000256" key="9">
    <source>
        <dbReference type="ARBA" id="ARBA00023015"/>
    </source>
</evidence>